<evidence type="ECO:0000256" key="1">
    <source>
        <dbReference type="ARBA" id="ARBA00022729"/>
    </source>
</evidence>
<keyword evidence="2" id="KW-0472">Membrane</keyword>
<dbReference type="InterPro" id="IPR024370">
    <property type="entry name" value="PBP_domain"/>
</dbReference>
<gene>
    <name evidence="4" type="primary">pstS</name>
    <name evidence="4" type="ORF">GKIL_3690</name>
</gene>
<dbReference type="PANTHER" id="PTHR30570">
    <property type="entry name" value="PERIPLASMIC PHOSPHATE BINDING COMPONENT OF PHOSPHATE ABC TRANSPORTER"/>
    <property type="match status" value="1"/>
</dbReference>
<keyword evidence="2" id="KW-0812">Transmembrane</keyword>
<evidence type="ECO:0000259" key="3">
    <source>
        <dbReference type="Pfam" id="PF12849"/>
    </source>
</evidence>
<sequence length="379" mass="40890">MEARTESSVCPKCGYDRNPANAFRCEICAQPLRPAGVPLAVWAVVVAILLVLGGSYYFWKRQSSFAAFGEDEPYGLVSSTASPPTSKDAEGLEFVRTFAEVPTVPRGLFNYGGSTTFAPLRSPNVLQAIVKAHPGFRLRYTEPLSGKPGSGTGIAMLISGQISLAQSSRPLKREELQSAKDRGIALEQIPVATDGVAFFVNPSLPLSGLNTAQLRDIYTGKLVNWQQLGGPNLPIAPISRDLKAGGTVDFVFSDIFGKKKPGKNVEIVRDTTEAIRKVATLRGAIGFATVAEVYNQRSIKLLGLAGPGGRNFELPLGQDLGIVNNQAFQYKTYPATRRLFVIVRRDGTLDEQAGVAYANLLLSDQGQQLIRQAGFVSLR</sequence>
<protein>
    <submittedName>
        <fullName evidence="4">Phosphate binding protein</fullName>
    </submittedName>
</protein>
<feature type="transmembrane region" description="Helical" evidence="2">
    <location>
        <begin position="39"/>
        <end position="59"/>
    </location>
</feature>
<feature type="domain" description="PBP" evidence="3">
    <location>
        <begin position="109"/>
        <end position="364"/>
    </location>
</feature>
<dbReference type="HOGENOM" id="CLU_026228_2_0_3"/>
<dbReference type="CDD" id="cd13566">
    <property type="entry name" value="PBP2_phosphate"/>
    <property type="match status" value="1"/>
</dbReference>
<dbReference type="Proteomes" id="UP000017396">
    <property type="component" value="Chromosome"/>
</dbReference>
<keyword evidence="2" id="KW-1133">Transmembrane helix</keyword>
<dbReference type="PATRIC" id="fig|1183438.3.peg.3626"/>
<dbReference type="eggNOG" id="COG0226">
    <property type="taxonomic scope" value="Bacteria"/>
</dbReference>
<dbReference type="AlphaFoldDB" id="U5QLZ9"/>
<keyword evidence="1" id="KW-0732">Signal</keyword>
<proteinExistence type="predicted"/>
<dbReference type="InterPro" id="IPR050811">
    <property type="entry name" value="Phosphate_ABC_transporter"/>
</dbReference>
<name>U5QLZ9_GLOK1</name>
<dbReference type="RefSeq" id="WP_023175253.1">
    <property type="nucleotide sequence ID" value="NC_022600.1"/>
</dbReference>
<dbReference type="PANTHER" id="PTHR30570:SF1">
    <property type="entry name" value="PHOSPHATE-BINDING PROTEIN PSTS"/>
    <property type="match status" value="1"/>
</dbReference>
<reference evidence="4 5" key="1">
    <citation type="journal article" date="2013" name="PLoS ONE">
        <title>Cultivation and Complete Genome Sequencing of Gloeobacter kilaueensis sp. nov., from a Lava Cave in Kilauea Caldera, Hawai'i.</title>
        <authorList>
            <person name="Saw J.H."/>
            <person name="Schatz M."/>
            <person name="Brown M.V."/>
            <person name="Kunkel D.D."/>
            <person name="Foster J.S."/>
            <person name="Shick H."/>
            <person name="Christensen S."/>
            <person name="Hou S."/>
            <person name="Wan X."/>
            <person name="Donachie S.P."/>
        </authorList>
    </citation>
    <scope>NUCLEOTIDE SEQUENCE [LARGE SCALE GENOMIC DNA]</scope>
    <source>
        <strain evidence="5">JS</strain>
    </source>
</reference>
<dbReference type="KEGG" id="glj:GKIL_3690"/>
<keyword evidence="5" id="KW-1185">Reference proteome</keyword>
<organism evidence="4 5">
    <name type="scientific">Gloeobacter kilaueensis (strain ATCC BAA-2537 / CCAP 1431/1 / ULC 316 / JS1)</name>
    <dbReference type="NCBI Taxonomy" id="1183438"/>
    <lineage>
        <taxon>Bacteria</taxon>
        <taxon>Bacillati</taxon>
        <taxon>Cyanobacteriota</taxon>
        <taxon>Cyanophyceae</taxon>
        <taxon>Gloeobacterales</taxon>
        <taxon>Gloeobacteraceae</taxon>
        <taxon>Gloeobacter</taxon>
    </lineage>
</organism>
<dbReference type="EMBL" id="CP003587">
    <property type="protein sequence ID" value="AGY59936.1"/>
    <property type="molecule type" value="Genomic_DNA"/>
</dbReference>
<evidence type="ECO:0000313" key="5">
    <source>
        <dbReference type="Proteomes" id="UP000017396"/>
    </source>
</evidence>
<evidence type="ECO:0000256" key="2">
    <source>
        <dbReference type="SAM" id="Phobius"/>
    </source>
</evidence>
<evidence type="ECO:0000313" key="4">
    <source>
        <dbReference type="EMBL" id="AGY59936.1"/>
    </source>
</evidence>
<dbReference type="STRING" id="1183438.GKIL_3690"/>
<dbReference type="OrthoDB" id="454818at2"/>
<dbReference type="Pfam" id="PF12849">
    <property type="entry name" value="PBP_like_2"/>
    <property type="match status" value="1"/>
</dbReference>
<accession>U5QLZ9</accession>
<dbReference type="Gene3D" id="3.40.190.10">
    <property type="entry name" value="Periplasmic binding protein-like II"/>
    <property type="match status" value="2"/>
</dbReference>
<dbReference type="SUPFAM" id="SSF53850">
    <property type="entry name" value="Periplasmic binding protein-like II"/>
    <property type="match status" value="1"/>
</dbReference>